<sequence>MSRYKQFLLMVTVSILFSIMNLSAYSEGHTPSALQAAASVLFIAVWFVFGLMSHSRWRDFILVATIFWVGGAMLLAVGYVGNIDALFIPAAIVVPGPSYGIRYFWKAPSDITFAFAITMISYVSGILGLAVGQMTKLRSQ</sequence>
<feature type="transmembrane region" description="Helical" evidence="1">
    <location>
        <begin position="86"/>
        <end position="105"/>
    </location>
</feature>
<evidence type="ECO:0000256" key="1">
    <source>
        <dbReference type="SAM" id="Phobius"/>
    </source>
</evidence>
<keyword evidence="3" id="KW-1185">Reference proteome</keyword>
<reference evidence="2 3" key="1">
    <citation type="submission" date="2024-09" db="EMBL/GenBank/DDBJ databases">
        <authorList>
            <person name="Ruan L."/>
        </authorList>
    </citation>
    <scope>NUCLEOTIDE SEQUENCE [LARGE SCALE GENOMIC DNA]</scope>
    <source>
        <strain evidence="2 3">D33</strain>
    </source>
</reference>
<comment type="caution">
    <text evidence="2">The sequence shown here is derived from an EMBL/GenBank/DDBJ whole genome shotgun (WGS) entry which is preliminary data.</text>
</comment>
<name>A0ABV5BAW6_9BACL</name>
<accession>A0ABV5BAW6</accession>
<dbReference type="Proteomes" id="UP001580407">
    <property type="component" value="Unassembled WGS sequence"/>
</dbReference>
<keyword evidence="1" id="KW-0472">Membrane</keyword>
<dbReference type="EMBL" id="JBHILM010000021">
    <property type="protein sequence ID" value="MFB5682858.1"/>
    <property type="molecule type" value="Genomic_DNA"/>
</dbReference>
<dbReference type="RefSeq" id="WP_375526607.1">
    <property type="nucleotide sequence ID" value="NZ_JBHILM010000021.1"/>
</dbReference>
<protein>
    <submittedName>
        <fullName evidence="2">Uncharacterized protein</fullName>
    </submittedName>
</protein>
<feature type="transmembrane region" description="Helical" evidence="1">
    <location>
        <begin position="32"/>
        <end position="53"/>
    </location>
</feature>
<proteinExistence type="predicted"/>
<feature type="transmembrane region" description="Helical" evidence="1">
    <location>
        <begin position="112"/>
        <end position="131"/>
    </location>
</feature>
<evidence type="ECO:0000313" key="3">
    <source>
        <dbReference type="Proteomes" id="UP001580407"/>
    </source>
</evidence>
<evidence type="ECO:0000313" key="2">
    <source>
        <dbReference type="EMBL" id="MFB5682858.1"/>
    </source>
</evidence>
<gene>
    <name evidence="2" type="ORF">ACE3NQ_18230</name>
</gene>
<feature type="transmembrane region" description="Helical" evidence="1">
    <location>
        <begin position="7"/>
        <end position="26"/>
    </location>
</feature>
<feature type="transmembrane region" description="Helical" evidence="1">
    <location>
        <begin position="60"/>
        <end position="80"/>
    </location>
</feature>
<keyword evidence="1" id="KW-0812">Transmembrane</keyword>
<keyword evidence="1" id="KW-1133">Transmembrane helix</keyword>
<organism evidence="2 3">
    <name type="scientific">Paenibacillus terreus</name>
    <dbReference type="NCBI Taxonomy" id="1387834"/>
    <lineage>
        <taxon>Bacteria</taxon>
        <taxon>Bacillati</taxon>
        <taxon>Bacillota</taxon>
        <taxon>Bacilli</taxon>
        <taxon>Bacillales</taxon>
        <taxon>Paenibacillaceae</taxon>
        <taxon>Paenibacillus</taxon>
    </lineage>
</organism>